<dbReference type="PANTHER" id="PTHR48207">
    <property type="entry name" value="SUCCINATE--HYDROXYMETHYLGLUTARATE COA-TRANSFERASE"/>
    <property type="match status" value="1"/>
</dbReference>
<dbReference type="PANTHER" id="PTHR48207:SF3">
    <property type="entry name" value="SUCCINATE--HYDROXYMETHYLGLUTARATE COA-TRANSFERASE"/>
    <property type="match status" value="1"/>
</dbReference>
<dbReference type="SUPFAM" id="SSF89796">
    <property type="entry name" value="CoA-transferase family III (CaiB/BaiF)"/>
    <property type="match status" value="1"/>
</dbReference>
<dbReference type="Pfam" id="PF02515">
    <property type="entry name" value="CoA_transf_3"/>
    <property type="match status" value="1"/>
</dbReference>
<accession>A0A170QAJ3</accession>
<reference evidence="2" key="1">
    <citation type="submission" date="2015-10" db="EMBL/GenBank/DDBJ databases">
        <authorList>
            <person name="Gilbert D.G."/>
        </authorList>
    </citation>
    <scope>NUCLEOTIDE SEQUENCE</scope>
</reference>
<dbReference type="Gene3D" id="3.30.1540.10">
    <property type="entry name" value="formyl-coa transferase, domain 3"/>
    <property type="match status" value="1"/>
</dbReference>
<organism evidence="2">
    <name type="scientific">hydrothermal vent metagenome</name>
    <dbReference type="NCBI Taxonomy" id="652676"/>
    <lineage>
        <taxon>unclassified sequences</taxon>
        <taxon>metagenomes</taxon>
        <taxon>ecological metagenomes</taxon>
    </lineage>
</organism>
<evidence type="ECO:0000256" key="1">
    <source>
        <dbReference type="ARBA" id="ARBA00022679"/>
    </source>
</evidence>
<dbReference type="Gene3D" id="3.40.50.10540">
    <property type="entry name" value="Crotonobetainyl-coa:carnitine coa-transferase, domain 1"/>
    <property type="match status" value="1"/>
</dbReference>
<sequence>MTQAVKKLPLPLDGIRVLDATHIVAGPFCSMILADMGADVIKIERPGSGDLSRGRGPFIKAEDGRETSSRFLGVNRNKKSVSIDLRNARCKTAFEELVRNSDVLVDNWGSGAFRRLGLDYDHLSKINPGLVYASITGYGDSEDLSGPYSDRPANNLAIQAMSGWMEITGDPDGPPQSVGDNIGDSIPGVWTALGIVLALETRRKTGRGQYVDMAMYECMVSHIESNMNSFQATGDNPARSRDRLATAGITFRAKDGYCVLAGVRTESRMRDLWKLVGRKDLLEGDSRYLAGPGMDGQFYFEHIIPAIEGWSSEIPKFEVAAKLTEIGFSMGVTQTVADLAQCPQLVARQMFVDTGDTLGGTFRGVRTPARLTACVESPAETAPTLGQHNAEVLCTLGGMTADEVSELEAEGAL</sequence>
<keyword evidence="1" id="KW-0808">Transferase</keyword>
<dbReference type="InterPro" id="IPR023606">
    <property type="entry name" value="CoA-Trfase_III_dom_1_sf"/>
</dbReference>
<dbReference type="GO" id="GO:0008410">
    <property type="term" value="F:CoA-transferase activity"/>
    <property type="evidence" value="ECO:0007669"/>
    <property type="project" value="TreeGrafter"/>
</dbReference>
<dbReference type="EMBL" id="FAXA01000335">
    <property type="protein sequence ID" value="CUV02973.1"/>
    <property type="molecule type" value="Genomic_DNA"/>
</dbReference>
<name>A0A170QAJ3_9ZZZZ</name>
<dbReference type="AlphaFoldDB" id="A0A170QAJ3"/>
<evidence type="ECO:0000313" key="2">
    <source>
        <dbReference type="EMBL" id="CUV02973.1"/>
    </source>
</evidence>
<proteinExistence type="predicted"/>
<dbReference type="InterPro" id="IPR044855">
    <property type="entry name" value="CoA-Trfase_III_dom3_sf"/>
</dbReference>
<dbReference type="InterPro" id="IPR050483">
    <property type="entry name" value="CoA-transferase_III_domain"/>
</dbReference>
<dbReference type="InterPro" id="IPR003673">
    <property type="entry name" value="CoA-Trfase_fam_III"/>
</dbReference>
<protein>
    <submittedName>
        <fullName evidence="2">CAIB/BAIF family protein</fullName>
    </submittedName>
</protein>
<gene>
    <name evidence="2" type="ORF">MGWOODY_Clf540</name>
</gene>